<keyword evidence="6" id="KW-1185">Reference proteome</keyword>
<feature type="domain" description="FPL" evidence="4">
    <location>
        <begin position="49"/>
        <end position="196"/>
    </location>
</feature>
<reference evidence="7" key="1">
    <citation type="submission" date="2025-08" db="UniProtKB">
        <authorList>
            <consortium name="RefSeq"/>
        </authorList>
    </citation>
    <scope>IDENTIFICATION</scope>
</reference>
<feature type="region of interest" description="Disordered" evidence="3">
    <location>
        <begin position="377"/>
        <end position="440"/>
    </location>
</feature>
<name>A0AAJ7BWQ2_CEPCN</name>
<dbReference type="PANTHER" id="PTHR21481:SF0">
    <property type="entry name" value="PROTEIN CLEC16A"/>
    <property type="match status" value="1"/>
</dbReference>
<dbReference type="GO" id="GO:0016197">
    <property type="term" value="P:endosomal transport"/>
    <property type="evidence" value="ECO:0007669"/>
    <property type="project" value="TreeGrafter"/>
</dbReference>
<dbReference type="Pfam" id="PF09758">
    <property type="entry name" value="FPL"/>
    <property type="match status" value="1"/>
</dbReference>
<sequence>MFRSRSWFGGGLWKPKNPHSLEHLKYLYNVLSKNHTVSENNRGLLVETLRSIAEILIWGDQNDSSVFDFFLEKNMLSFFLRIMKQKCGSYVCVQLLQTLNILFENIRNETSLYYLLSNNHVNSIIVHKFDFSDEEVMAYYISFLKTLSLKLNAHTIHFFYNEHTNDFPLYTEAIKFFKHSEGMVRIAVRTLTLNVYRVEDASMLGFIRDRTAAPYFSNLVWFIGNHIIELDTCVRNDADHQSQNRLSDLVAEHLDHLHYLNDILCLDIPDLNKVLTEHLLHKLLVPLYVYSLMKQKNVLCQNQDEKKHVSVVVALFLLSQVFLILSHGPLVRTLAAIILKSDLDIIRDGASKVLEEYAEISSNKAIAFAPPKESLEKSLENLSESQADLKESCEGQSQNDELPVNTLTKKQRERGMNEPGTSFDTTILDAPPENLSNPDQLEITIPNETVEEMKHLNVTDEEKEQRLALESPLAPQQLPNDPIQESLTNKPFLQTILNSLYCNENDYTALFGLCLLYALASNKSVNAEMLDLVLSPSQQVPTKNWYNETLVDRLIHIITLSCQTNAKVRLVTLELTIKLLTRLVMSEGRSLLHDTHLASIEAAKEQSTALLRNFYKSEDIFLDMFEDEYSEIQKRPLNVEWLMMDSNILLPPTGTPMTGIEFSKRLPCGEVERARRAIRVFFLIRRLSLTLNMEVETQLPLTNPATCIEVNNVLDLSKSYLLSSCLTGFIWGAKERRATRIYDGKYNSDLIACTVVWKDGQKIRRFLVIDVLQLILVEPDTKKLGWGVAKLVGFLQDIEVAGDKDDSRCLHLTIHKPLSSSASNRVPLLSAKFIFDDHIRCMAAKQRLTKGRIKARQKKMSQIARLLDIPTSMPHCSTPPNYAFMSMRPERATGRGHKKDQPRPMFTVNKVPGFAAQLRQDGVVRSSSGSTTPNGRRSDGSPNGRARENGLRSRDNSPKMPRPRSEEIPMEDMRLRKASLAANGSGLPSIVCSDRKDSTVSGTSSNGELALAIKKRSEETSFTSPQVQDLKPRRKGQVETV</sequence>
<proteinExistence type="inferred from homology"/>
<dbReference type="GO" id="GO:0007034">
    <property type="term" value="P:vacuolar transport"/>
    <property type="evidence" value="ECO:0007669"/>
    <property type="project" value="TreeGrafter"/>
</dbReference>
<feature type="region of interest" description="Disordered" evidence="3">
    <location>
        <begin position="917"/>
        <end position="971"/>
    </location>
</feature>
<evidence type="ECO:0000256" key="2">
    <source>
        <dbReference type="ARBA" id="ARBA00023006"/>
    </source>
</evidence>
<evidence type="ECO:0000313" key="6">
    <source>
        <dbReference type="Proteomes" id="UP000694920"/>
    </source>
</evidence>
<gene>
    <name evidence="7" type="primary">LOC107268231</name>
</gene>
<dbReference type="InterPro" id="IPR019155">
    <property type="entry name" value="CLEC16A/TT9_N"/>
</dbReference>
<evidence type="ECO:0000313" key="7">
    <source>
        <dbReference type="RefSeq" id="XP_015596290.1"/>
    </source>
</evidence>
<feature type="region of interest" description="Disordered" evidence="3">
    <location>
        <begin position="984"/>
        <end position="1041"/>
    </location>
</feature>
<dbReference type="PANTHER" id="PTHR21481">
    <property type="entry name" value="PROTEIN CLEC16A"/>
    <property type="match status" value="1"/>
</dbReference>
<feature type="domain" description="CLEC16A/TT9 C-terminal" evidence="5">
    <location>
        <begin position="244"/>
        <end position="725"/>
    </location>
</feature>
<dbReference type="GO" id="GO:0005770">
    <property type="term" value="C:late endosome"/>
    <property type="evidence" value="ECO:0007669"/>
    <property type="project" value="TreeGrafter"/>
</dbReference>
<keyword evidence="2" id="KW-0072">Autophagy</keyword>
<dbReference type="InterPro" id="IPR039272">
    <property type="entry name" value="CLEC16A/TT9"/>
</dbReference>
<evidence type="ECO:0000259" key="4">
    <source>
        <dbReference type="Pfam" id="PF09758"/>
    </source>
</evidence>
<dbReference type="GeneID" id="107268231"/>
<evidence type="ECO:0000256" key="3">
    <source>
        <dbReference type="SAM" id="MobiDB-lite"/>
    </source>
</evidence>
<comment type="similarity">
    <text evidence="1">Belongs to the CLEC16A/gop-1 family.</text>
</comment>
<organism evidence="6 7">
    <name type="scientific">Cephus cinctus</name>
    <name type="common">Wheat stem sawfly</name>
    <dbReference type="NCBI Taxonomy" id="211228"/>
    <lineage>
        <taxon>Eukaryota</taxon>
        <taxon>Metazoa</taxon>
        <taxon>Ecdysozoa</taxon>
        <taxon>Arthropoda</taxon>
        <taxon>Hexapoda</taxon>
        <taxon>Insecta</taxon>
        <taxon>Pterygota</taxon>
        <taxon>Neoptera</taxon>
        <taxon>Endopterygota</taxon>
        <taxon>Hymenoptera</taxon>
        <taxon>Cephoidea</taxon>
        <taxon>Cephidae</taxon>
        <taxon>Cephus</taxon>
    </lineage>
</organism>
<feature type="domain" description="CLEC16A/TT9 C-terminal" evidence="5">
    <location>
        <begin position="747"/>
        <end position="964"/>
    </location>
</feature>
<feature type="compositionally biased region" description="Polar residues" evidence="3">
    <location>
        <begin position="925"/>
        <end position="935"/>
    </location>
</feature>
<evidence type="ECO:0000259" key="5">
    <source>
        <dbReference type="Pfam" id="PF19439"/>
    </source>
</evidence>
<dbReference type="Pfam" id="PF19439">
    <property type="entry name" value="CLEC16A_C"/>
    <property type="match status" value="2"/>
</dbReference>
<dbReference type="CTD" id="107924"/>
<accession>A0AAJ7BWQ2</accession>
<dbReference type="GO" id="GO:0005794">
    <property type="term" value="C:Golgi apparatus"/>
    <property type="evidence" value="ECO:0007669"/>
    <property type="project" value="TreeGrafter"/>
</dbReference>
<evidence type="ECO:0000256" key="1">
    <source>
        <dbReference type="ARBA" id="ARBA00006441"/>
    </source>
</evidence>
<dbReference type="AlphaFoldDB" id="A0AAJ7BWQ2"/>
<feature type="compositionally biased region" description="Basic and acidic residues" evidence="3">
    <location>
        <begin position="945"/>
        <end position="971"/>
    </location>
</feature>
<dbReference type="InterPro" id="IPR045820">
    <property type="entry name" value="CLEC16A/TT9_C"/>
</dbReference>
<dbReference type="RefSeq" id="XP_015596290.1">
    <property type="nucleotide sequence ID" value="XM_015740804.2"/>
</dbReference>
<feature type="compositionally biased region" description="Polar residues" evidence="3">
    <location>
        <begin position="394"/>
        <end position="408"/>
    </location>
</feature>
<dbReference type="GO" id="GO:0006914">
    <property type="term" value="P:autophagy"/>
    <property type="evidence" value="ECO:0007669"/>
    <property type="project" value="UniProtKB-KW"/>
</dbReference>
<dbReference type="GO" id="GO:1901096">
    <property type="term" value="P:regulation of autophagosome maturation"/>
    <property type="evidence" value="ECO:0007669"/>
    <property type="project" value="TreeGrafter"/>
</dbReference>
<protein>
    <submittedName>
        <fullName evidence="7">Protein CLEC16A homolog isoform X2</fullName>
    </submittedName>
</protein>
<dbReference type="Proteomes" id="UP000694920">
    <property type="component" value="Unplaced"/>
</dbReference>